<keyword evidence="1" id="KW-0812">Transmembrane</keyword>
<sequence length="278" mass="33393">MNEESSQILLEDMNLECLFTEKNSEEIIYQENIINKRDKMMPKVRKVDLIVSYLFFPFLYVSEIFILVMLLHVNNKLKKEYDIYFIFMMATNIVFTIASLISNLNNRGFLTGYLLKVSSDFFRLMIFFTSIINNTNEYYSVNSINNFCFRGFIKNIYLYLNICIIAFTLTRITDFCATKNLKSILLSFFYAYILNYYFFCYSCIWSNYLLFIIVLIILKEYYMKSKGQILRELKKSYEDLYSWSLVQVLSTCISYFLLFILLFNEDMLRYLNKTYQKS</sequence>
<feature type="transmembrane region" description="Helical" evidence="1">
    <location>
        <begin position="49"/>
        <end position="71"/>
    </location>
</feature>
<dbReference type="HOGENOM" id="CLU_1001045_0_0_1"/>
<keyword evidence="1" id="KW-0472">Membrane</keyword>
<evidence type="ECO:0000313" key="2">
    <source>
        <dbReference type="EMBL" id="KCZ82399.1"/>
    </source>
</evidence>
<keyword evidence="3" id="KW-1185">Reference proteome</keyword>
<accession>A0A059F5W2</accession>
<organism evidence="2 3">
    <name type="scientific">Anncaliia algerae PRA339</name>
    <dbReference type="NCBI Taxonomy" id="1288291"/>
    <lineage>
        <taxon>Eukaryota</taxon>
        <taxon>Fungi</taxon>
        <taxon>Fungi incertae sedis</taxon>
        <taxon>Microsporidia</taxon>
        <taxon>Tubulinosematoidea</taxon>
        <taxon>Tubulinosematidae</taxon>
        <taxon>Anncaliia</taxon>
    </lineage>
</organism>
<feature type="transmembrane region" description="Helical" evidence="1">
    <location>
        <begin position="205"/>
        <end position="222"/>
    </location>
</feature>
<feature type="transmembrane region" description="Helical" evidence="1">
    <location>
        <begin position="83"/>
        <end position="101"/>
    </location>
</feature>
<dbReference type="EMBL" id="KK365130">
    <property type="protein sequence ID" value="KCZ82399.1"/>
    <property type="molecule type" value="Genomic_DNA"/>
</dbReference>
<dbReference type="OrthoDB" id="10296050at2759"/>
<feature type="transmembrane region" description="Helical" evidence="1">
    <location>
        <begin position="243"/>
        <end position="263"/>
    </location>
</feature>
<reference evidence="2 3" key="2">
    <citation type="submission" date="2014-03" db="EMBL/GenBank/DDBJ databases">
        <title>The Genome Sequence of Anncaliia algerae insect isolate PRA339.</title>
        <authorList>
            <consortium name="The Broad Institute Genome Sequencing Platform"/>
            <consortium name="The Broad Institute Genome Sequencing Center for Infectious Disease"/>
            <person name="Cuomo C."/>
            <person name="Becnel J."/>
            <person name="Sanscrainte N."/>
            <person name="Walker B."/>
            <person name="Young S.K."/>
            <person name="Zeng Q."/>
            <person name="Gargeya S."/>
            <person name="Fitzgerald M."/>
            <person name="Haas B."/>
            <person name="Abouelleil A."/>
            <person name="Alvarado L."/>
            <person name="Arachchi H.M."/>
            <person name="Berlin A.M."/>
            <person name="Chapman S.B."/>
            <person name="Dewar J."/>
            <person name="Goldberg J."/>
            <person name="Griggs A."/>
            <person name="Gujja S."/>
            <person name="Hansen M."/>
            <person name="Howarth C."/>
            <person name="Imamovic A."/>
            <person name="Larimer J."/>
            <person name="McCowan C."/>
            <person name="Murphy C."/>
            <person name="Neiman D."/>
            <person name="Pearson M."/>
            <person name="Priest M."/>
            <person name="Roberts A."/>
            <person name="Saif S."/>
            <person name="Shea T."/>
            <person name="Sisk P."/>
            <person name="Sykes S."/>
            <person name="Wortman J."/>
            <person name="Nusbaum C."/>
            <person name="Birren B."/>
        </authorList>
    </citation>
    <scope>NUCLEOTIDE SEQUENCE [LARGE SCALE GENOMIC DNA]</scope>
    <source>
        <strain evidence="2 3">PRA339</strain>
    </source>
</reference>
<dbReference type="VEuPathDB" id="MicrosporidiaDB:H312_00057"/>
<evidence type="ECO:0000313" key="3">
    <source>
        <dbReference type="Proteomes" id="UP000030655"/>
    </source>
</evidence>
<proteinExistence type="predicted"/>
<protein>
    <submittedName>
        <fullName evidence="2">Uncharacterized protein</fullName>
    </submittedName>
</protein>
<gene>
    <name evidence="2" type="ORF">H312_00057</name>
</gene>
<name>A0A059F5W2_9MICR</name>
<keyword evidence="1" id="KW-1133">Transmembrane helix</keyword>
<dbReference type="Proteomes" id="UP000030655">
    <property type="component" value="Unassembled WGS sequence"/>
</dbReference>
<evidence type="ECO:0000256" key="1">
    <source>
        <dbReference type="SAM" id="Phobius"/>
    </source>
</evidence>
<reference evidence="3" key="1">
    <citation type="submission" date="2013-02" db="EMBL/GenBank/DDBJ databases">
        <authorList>
            <consortium name="The Broad Institute Genome Sequencing Platform"/>
            <person name="Cuomo C."/>
            <person name="Becnel J."/>
            <person name="Sanscrainte N."/>
            <person name="Walker B."/>
            <person name="Young S.K."/>
            <person name="Zeng Q."/>
            <person name="Gargeya S."/>
            <person name="Fitzgerald M."/>
            <person name="Haas B."/>
            <person name="Abouelleil A."/>
            <person name="Alvarado L."/>
            <person name="Arachchi H.M."/>
            <person name="Berlin A.M."/>
            <person name="Chapman S.B."/>
            <person name="Dewar J."/>
            <person name="Goldberg J."/>
            <person name="Griggs A."/>
            <person name="Gujja S."/>
            <person name="Hansen M."/>
            <person name="Howarth C."/>
            <person name="Imamovic A."/>
            <person name="Larimer J."/>
            <person name="McCowan C."/>
            <person name="Murphy C."/>
            <person name="Neiman D."/>
            <person name="Pearson M."/>
            <person name="Priest M."/>
            <person name="Roberts A."/>
            <person name="Saif S."/>
            <person name="Shea T."/>
            <person name="Sisk P."/>
            <person name="Sykes S."/>
            <person name="Wortman J."/>
            <person name="Nusbaum C."/>
            <person name="Birren B."/>
        </authorList>
    </citation>
    <scope>NUCLEOTIDE SEQUENCE [LARGE SCALE GENOMIC DNA]</scope>
    <source>
        <strain evidence="3">PRA339</strain>
    </source>
</reference>
<feature type="transmembrane region" description="Helical" evidence="1">
    <location>
        <begin position="113"/>
        <end position="132"/>
    </location>
</feature>
<dbReference type="AlphaFoldDB" id="A0A059F5W2"/>
<feature type="transmembrane region" description="Helical" evidence="1">
    <location>
        <begin position="152"/>
        <end position="169"/>
    </location>
</feature>